<gene>
    <name evidence="1" type="ORF">A2125_00880</name>
</gene>
<accession>A0A1F7WU83</accession>
<comment type="caution">
    <text evidence="1">The sequence shown here is derived from an EMBL/GenBank/DDBJ whole genome shotgun (WGS) entry which is preliminary data.</text>
</comment>
<dbReference type="EMBL" id="MGFM01000001">
    <property type="protein sequence ID" value="OGM06187.1"/>
    <property type="molecule type" value="Genomic_DNA"/>
</dbReference>
<sequence length="176" mass="19906">MSTGIKKLINKKDAVIMPTPAGTFSRKGCAPPNKGKKMKCGRCRKWKKDCDCGRPLVFTDDVKKKLEQAFAIGCNVSEACLYADISVGLFYNHAPKGSLLFDEFQRLRDRPILKARATVVANLTDPETAKWYLKNKRNNEFNEKVINEGEQTVLFEPIQIVRAKIEVKKQKKGKSK</sequence>
<organism evidence="1 2">
    <name type="scientific">Candidatus Woesebacteria bacterium GWB1_43_5</name>
    <dbReference type="NCBI Taxonomy" id="1802474"/>
    <lineage>
        <taxon>Bacteria</taxon>
        <taxon>Candidatus Woeseibacteriota</taxon>
    </lineage>
</organism>
<reference evidence="1 2" key="1">
    <citation type="journal article" date="2016" name="Nat. Commun.">
        <title>Thousands of microbial genomes shed light on interconnected biogeochemical processes in an aquifer system.</title>
        <authorList>
            <person name="Anantharaman K."/>
            <person name="Brown C.T."/>
            <person name="Hug L.A."/>
            <person name="Sharon I."/>
            <person name="Castelle C.J."/>
            <person name="Probst A.J."/>
            <person name="Thomas B.C."/>
            <person name="Singh A."/>
            <person name="Wilkins M.J."/>
            <person name="Karaoz U."/>
            <person name="Brodie E.L."/>
            <person name="Williams K.H."/>
            <person name="Hubbard S.S."/>
            <person name="Banfield J.F."/>
        </authorList>
    </citation>
    <scope>NUCLEOTIDE SEQUENCE [LARGE SCALE GENOMIC DNA]</scope>
</reference>
<dbReference type="AlphaFoldDB" id="A0A1F7WU83"/>
<dbReference type="Proteomes" id="UP000178812">
    <property type="component" value="Unassembled WGS sequence"/>
</dbReference>
<proteinExistence type="predicted"/>
<evidence type="ECO:0000313" key="1">
    <source>
        <dbReference type="EMBL" id="OGM06187.1"/>
    </source>
</evidence>
<evidence type="ECO:0000313" key="2">
    <source>
        <dbReference type="Proteomes" id="UP000178812"/>
    </source>
</evidence>
<name>A0A1F7WU83_9BACT</name>
<protein>
    <submittedName>
        <fullName evidence="1">Uncharacterized protein</fullName>
    </submittedName>
</protein>